<comment type="caution">
    <text evidence="1">The sequence shown here is derived from an EMBL/GenBank/DDBJ whole genome shotgun (WGS) entry which is preliminary data.</text>
</comment>
<dbReference type="RefSeq" id="WP_289473577.1">
    <property type="nucleotide sequence ID" value="NZ_JAUCMN010000005.1"/>
</dbReference>
<reference evidence="1 2" key="1">
    <citation type="submission" date="2023-06" db="EMBL/GenBank/DDBJ databases">
        <authorList>
            <person name="Feng G."/>
            <person name="Li J."/>
            <person name="Zhu H."/>
        </authorList>
    </citation>
    <scope>NUCLEOTIDE SEQUENCE [LARGE SCALE GENOMIC DNA]</scope>
    <source>
        <strain evidence="1 2">RHCKG28</strain>
    </source>
</reference>
<sequence>MERPLPILRAGPAREVSCDPTTLRRRARSSGADRLVRVGPNAFVEGTRWDSAGPRQRYVTRVYARLGRIGTAAVASHASAAAVLGLPALGGWEVPVHATVPETMYRGRTRDLVLHTRPVRADERLPARGVRVTTVPRTVVDIAMRDDLRSAVVVADGALRAGTGAAELAAAVDRRARGHRRAEHVLGLADGRAGSTAESFARVVFLELGLPRPVLQQEFVVDGRRFSVDFWFPDQGVVVEIDGRAKYTQERYLAGRSPTEVFLDEKRRHERLLTVPGVRTIIQLEWRDLFDPDALVRRFRAAGLPCPVRPARSARPGAA</sequence>
<protein>
    <recommendedName>
        <fullName evidence="3">DUF559 domain-containing protein</fullName>
    </recommendedName>
</protein>
<accession>A0ABT7TQF1</accession>
<organism evidence="1 2">
    <name type="scientific">Curtobacterium caseinilyticum</name>
    <dbReference type="NCBI Taxonomy" id="3055137"/>
    <lineage>
        <taxon>Bacteria</taxon>
        <taxon>Bacillati</taxon>
        <taxon>Actinomycetota</taxon>
        <taxon>Actinomycetes</taxon>
        <taxon>Micrococcales</taxon>
        <taxon>Microbacteriaceae</taxon>
        <taxon>Curtobacterium</taxon>
    </lineage>
</organism>
<dbReference type="Proteomes" id="UP001236404">
    <property type="component" value="Unassembled WGS sequence"/>
</dbReference>
<evidence type="ECO:0000313" key="2">
    <source>
        <dbReference type="Proteomes" id="UP001236404"/>
    </source>
</evidence>
<name>A0ABT7TQF1_9MICO</name>
<dbReference type="EMBL" id="JAUCMN010000005">
    <property type="protein sequence ID" value="MDM7891831.1"/>
    <property type="molecule type" value="Genomic_DNA"/>
</dbReference>
<evidence type="ECO:0008006" key="3">
    <source>
        <dbReference type="Google" id="ProtNLM"/>
    </source>
</evidence>
<gene>
    <name evidence="1" type="ORF">QUG93_09050</name>
</gene>
<keyword evidence="2" id="KW-1185">Reference proteome</keyword>
<evidence type="ECO:0000313" key="1">
    <source>
        <dbReference type="EMBL" id="MDM7891831.1"/>
    </source>
</evidence>
<proteinExistence type="predicted"/>